<dbReference type="EMBL" id="JBHSGF010000001">
    <property type="protein sequence ID" value="MFC4553940.1"/>
    <property type="molecule type" value="Genomic_DNA"/>
</dbReference>
<keyword evidence="2" id="KW-1185">Reference proteome</keyword>
<evidence type="ECO:0000313" key="1">
    <source>
        <dbReference type="EMBL" id="MFC4553940.1"/>
    </source>
</evidence>
<dbReference type="RefSeq" id="WP_164471297.1">
    <property type="nucleotide sequence ID" value="NZ_CP033325.1"/>
</dbReference>
<sequence>MADRTQLEIGAQSRAAQKVNAKQGEFNGQLTSLNGEVGGLQGQYTGSGANAFFQLANSWMEDANRIIREFEVFSTRLASVDTKASTSEEDATTVFRQNVTPISTRMQ</sequence>
<dbReference type="InterPro" id="IPR036689">
    <property type="entry name" value="ESAT-6-like_sf"/>
</dbReference>
<dbReference type="InterPro" id="IPR010310">
    <property type="entry name" value="T7SS_ESAT-6-like"/>
</dbReference>
<dbReference type="Proteomes" id="UP001595955">
    <property type="component" value="Unassembled WGS sequence"/>
</dbReference>
<protein>
    <submittedName>
        <fullName evidence="1">WXG100 family type VII secretion target</fullName>
    </submittedName>
</protein>
<evidence type="ECO:0000313" key="2">
    <source>
        <dbReference type="Proteomes" id="UP001595955"/>
    </source>
</evidence>
<proteinExistence type="predicted"/>
<gene>
    <name evidence="1" type="ORF">ACFO3F_01645</name>
</gene>
<organism evidence="1 2">
    <name type="scientific">Georgenia faecalis</name>
    <dbReference type="NCBI Taxonomy" id="2483799"/>
    <lineage>
        <taxon>Bacteria</taxon>
        <taxon>Bacillati</taxon>
        <taxon>Actinomycetota</taxon>
        <taxon>Actinomycetes</taxon>
        <taxon>Micrococcales</taxon>
        <taxon>Bogoriellaceae</taxon>
        <taxon>Georgenia</taxon>
    </lineage>
</organism>
<accession>A0ABV9D5G0</accession>
<dbReference type="Pfam" id="PF06013">
    <property type="entry name" value="WXG100"/>
    <property type="match status" value="1"/>
</dbReference>
<dbReference type="SUPFAM" id="SSF140453">
    <property type="entry name" value="EsxAB dimer-like"/>
    <property type="match status" value="1"/>
</dbReference>
<name>A0ABV9D5G0_9MICO</name>
<reference evidence="2" key="1">
    <citation type="journal article" date="2019" name="Int. J. Syst. Evol. Microbiol.">
        <title>The Global Catalogue of Microorganisms (GCM) 10K type strain sequencing project: providing services to taxonomists for standard genome sequencing and annotation.</title>
        <authorList>
            <consortium name="The Broad Institute Genomics Platform"/>
            <consortium name="The Broad Institute Genome Sequencing Center for Infectious Disease"/>
            <person name="Wu L."/>
            <person name="Ma J."/>
        </authorList>
    </citation>
    <scope>NUCLEOTIDE SEQUENCE [LARGE SCALE GENOMIC DNA]</scope>
    <source>
        <strain evidence="2">JCM 3369</strain>
    </source>
</reference>
<dbReference type="Gene3D" id="1.10.287.1060">
    <property type="entry name" value="ESAT-6-like"/>
    <property type="match status" value="1"/>
</dbReference>
<comment type="caution">
    <text evidence="1">The sequence shown here is derived from an EMBL/GenBank/DDBJ whole genome shotgun (WGS) entry which is preliminary data.</text>
</comment>